<keyword evidence="2" id="KW-0456">Lyase</keyword>
<evidence type="ECO:0000313" key="3">
    <source>
        <dbReference type="Proteomes" id="UP001409291"/>
    </source>
</evidence>
<feature type="domain" description="DJ-1/PfpI" evidence="1">
    <location>
        <begin position="10"/>
        <end position="184"/>
    </location>
</feature>
<dbReference type="Gene3D" id="3.40.50.880">
    <property type="match status" value="1"/>
</dbReference>
<dbReference type="InterPro" id="IPR052158">
    <property type="entry name" value="INH-QAR"/>
</dbReference>
<sequence length="210" mass="23321">MEINKDKTIKNIAFFVFDQVEVLDLNGPLDVFVKANIIIPNSFNCYTVALDTTPIFAESNTMQIIPKYTIDNCPQADLIIVPGAFPETVIKLFKDEHFESRFTAWITAQAQRDTVIASICTGALLLSNTKLLDGKSITSHFMMTDLLQELNPDSQVVTGPRYIDQGDLLTTAGITAGIDAALYMVTDILGQDVAQQIIEIFEYKAELQIH</sequence>
<reference evidence="2 3" key="1">
    <citation type="submission" date="2024-04" db="EMBL/GenBank/DDBJ databases">
        <title>WGS of bacteria from Torrens River.</title>
        <authorList>
            <person name="Wyrsch E.R."/>
            <person name="Drigo B."/>
        </authorList>
    </citation>
    <scope>NUCLEOTIDE SEQUENCE [LARGE SCALE GENOMIC DNA]</scope>
    <source>
        <strain evidence="2 3">TWI391</strain>
    </source>
</reference>
<protein>
    <submittedName>
        <fullName evidence="2">DJ-1/PfpI family protein</fullName>
        <ecNumber evidence="2">4.2.1.-</ecNumber>
    </submittedName>
</protein>
<organism evidence="2 3">
    <name type="scientific">Sphingobacterium kitahiroshimense</name>
    <dbReference type="NCBI Taxonomy" id="470446"/>
    <lineage>
        <taxon>Bacteria</taxon>
        <taxon>Pseudomonadati</taxon>
        <taxon>Bacteroidota</taxon>
        <taxon>Sphingobacteriia</taxon>
        <taxon>Sphingobacteriales</taxon>
        <taxon>Sphingobacteriaceae</taxon>
        <taxon>Sphingobacterium</taxon>
    </lineage>
</organism>
<evidence type="ECO:0000313" key="2">
    <source>
        <dbReference type="EMBL" id="MEN5375941.1"/>
    </source>
</evidence>
<proteinExistence type="predicted"/>
<dbReference type="GO" id="GO:0016829">
    <property type="term" value="F:lyase activity"/>
    <property type="evidence" value="ECO:0007669"/>
    <property type="project" value="UniProtKB-KW"/>
</dbReference>
<comment type="caution">
    <text evidence="2">The sequence shown here is derived from an EMBL/GenBank/DDBJ whole genome shotgun (WGS) entry which is preliminary data.</text>
</comment>
<dbReference type="Proteomes" id="UP001409291">
    <property type="component" value="Unassembled WGS sequence"/>
</dbReference>
<dbReference type="PANTHER" id="PTHR43130:SF14">
    <property type="entry name" value="DJ-1_PFPI DOMAIN-CONTAINING PROTEIN"/>
    <property type="match status" value="1"/>
</dbReference>
<dbReference type="SUPFAM" id="SSF52317">
    <property type="entry name" value="Class I glutamine amidotransferase-like"/>
    <property type="match status" value="1"/>
</dbReference>
<gene>
    <name evidence="2" type="ORF">ABE541_01575</name>
</gene>
<accession>A0ABV0BMH4</accession>
<dbReference type="InterPro" id="IPR029062">
    <property type="entry name" value="Class_I_gatase-like"/>
</dbReference>
<keyword evidence="3" id="KW-1185">Reference proteome</keyword>
<dbReference type="PANTHER" id="PTHR43130">
    <property type="entry name" value="ARAC-FAMILY TRANSCRIPTIONAL REGULATOR"/>
    <property type="match status" value="1"/>
</dbReference>
<dbReference type="Pfam" id="PF01965">
    <property type="entry name" value="DJ-1_PfpI"/>
    <property type="match status" value="1"/>
</dbReference>
<dbReference type="EMBL" id="JBDJNQ010000001">
    <property type="protein sequence ID" value="MEN5375941.1"/>
    <property type="molecule type" value="Genomic_DNA"/>
</dbReference>
<evidence type="ECO:0000259" key="1">
    <source>
        <dbReference type="Pfam" id="PF01965"/>
    </source>
</evidence>
<dbReference type="EC" id="4.2.1.-" evidence="2"/>
<dbReference type="CDD" id="cd03139">
    <property type="entry name" value="GATase1_PfpI_2"/>
    <property type="match status" value="1"/>
</dbReference>
<name>A0ABV0BMH4_9SPHI</name>
<dbReference type="RefSeq" id="WP_132843125.1">
    <property type="nucleotide sequence ID" value="NZ_JBDJLH010000005.1"/>
</dbReference>
<dbReference type="InterPro" id="IPR002818">
    <property type="entry name" value="DJ-1/PfpI"/>
</dbReference>